<evidence type="ECO:0000313" key="11">
    <source>
        <dbReference type="Proteomes" id="UP000281468"/>
    </source>
</evidence>
<sequence length="520" mass="59278">MAAMPIRLMTLASARQASASFRLSRLATTSRCFSTSCPKSQEETPPVLQINSHPEDEDGTFRNYLSKLPQDPSQPPLPRKRARLEIQLDGHAHEFSPYILRDLCRCPRCVDQSTRQKLFSTTQIPSDISATVEPSTNPEFVRLKWTGDVPNFPEDHTTELSVHALRNLVNVACPTPSSELPSKVLWDDVSFREDVRDLDYKAYMSDDSVLHQALQYLHTHGLVFLTNVPEQESSVATIAERIGPVKNTFYGYTWDVRSVPQAKNVAYTSQDLGFHMDLLYMEQPPHLQFLHCIRASSAGGASTFTDSHAAAQDLFQQDADAFEALETFPVNFHYDHLESHYYHHARPVFELAPKPLYLGGKKCRNFRELVEMWQRAGLGPSELPITEWLANISWSPPFQAPFTPLSAHTEPRGFPQLVRRGPLESLNRQMYRWLPAAKKFDELIHRPEGVYERMMKPGECVLFDNRRVLHARKAFEVGDIGKERWLRGAYLDRDPFESRLRVLWEKFGDLSVGSATIPVA</sequence>
<dbReference type="GO" id="GO:0016706">
    <property type="term" value="F:2-oxoglutarate-dependent dioxygenase activity"/>
    <property type="evidence" value="ECO:0007669"/>
    <property type="project" value="UniProtKB-ARBA"/>
</dbReference>
<evidence type="ECO:0000256" key="3">
    <source>
        <dbReference type="ARBA" id="ARBA00022723"/>
    </source>
</evidence>
<dbReference type="Gene3D" id="3.30.2020.30">
    <property type="match status" value="1"/>
</dbReference>
<feature type="region of interest" description="Disordered" evidence="7">
    <location>
        <begin position="35"/>
        <end position="78"/>
    </location>
</feature>
<evidence type="ECO:0000256" key="6">
    <source>
        <dbReference type="ARBA" id="ARBA00023004"/>
    </source>
</evidence>
<name>A0A3M7GNR2_HORWE</name>
<keyword evidence="5" id="KW-0560">Oxidoreductase</keyword>
<dbReference type="GO" id="GO:0045329">
    <property type="term" value="P:carnitine biosynthetic process"/>
    <property type="evidence" value="ECO:0007669"/>
    <property type="project" value="TreeGrafter"/>
</dbReference>
<keyword evidence="4" id="KW-0223">Dioxygenase</keyword>
<dbReference type="PANTHER" id="PTHR10696:SF25">
    <property type="entry name" value="OXIDOREDUCTASE AIM17-RELATED"/>
    <property type="match status" value="1"/>
</dbReference>
<dbReference type="InterPro" id="IPR050411">
    <property type="entry name" value="AlphaKG_dependent_hydroxylases"/>
</dbReference>
<comment type="cofactor">
    <cofactor evidence="1">
        <name>Fe(2+)</name>
        <dbReference type="ChEBI" id="CHEBI:29033"/>
    </cofactor>
</comment>
<dbReference type="Pfam" id="PF06155">
    <property type="entry name" value="GBBH-like_N"/>
    <property type="match status" value="1"/>
</dbReference>
<accession>A0A3M7GNR2</accession>
<keyword evidence="3" id="KW-0479">Metal-binding</keyword>
<evidence type="ECO:0000256" key="7">
    <source>
        <dbReference type="SAM" id="MobiDB-lite"/>
    </source>
</evidence>
<organism evidence="10 11">
    <name type="scientific">Hortaea werneckii</name>
    <name type="common">Black yeast</name>
    <name type="synonym">Cladosporium werneckii</name>
    <dbReference type="NCBI Taxonomy" id="91943"/>
    <lineage>
        <taxon>Eukaryota</taxon>
        <taxon>Fungi</taxon>
        <taxon>Dikarya</taxon>
        <taxon>Ascomycota</taxon>
        <taxon>Pezizomycotina</taxon>
        <taxon>Dothideomycetes</taxon>
        <taxon>Dothideomycetidae</taxon>
        <taxon>Mycosphaerellales</taxon>
        <taxon>Teratosphaeriaceae</taxon>
        <taxon>Hortaea</taxon>
    </lineage>
</organism>
<dbReference type="GO" id="GO:0046872">
    <property type="term" value="F:metal ion binding"/>
    <property type="evidence" value="ECO:0007669"/>
    <property type="project" value="UniProtKB-KW"/>
</dbReference>
<comment type="caution">
    <text evidence="10">The sequence shown here is derived from an EMBL/GenBank/DDBJ whole genome shotgun (WGS) entry which is preliminary data.</text>
</comment>
<dbReference type="SUPFAM" id="SSF51197">
    <property type="entry name" value="Clavaminate synthase-like"/>
    <property type="match status" value="1"/>
</dbReference>
<dbReference type="AlphaFoldDB" id="A0A3M7GNR2"/>
<comment type="similarity">
    <text evidence="2">Belongs to the gamma-BBH/TMLD family.</text>
</comment>
<dbReference type="Proteomes" id="UP000281468">
    <property type="component" value="Unassembled WGS sequence"/>
</dbReference>
<evidence type="ECO:0000256" key="4">
    <source>
        <dbReference type="ARBA" id="ARBA00022964"/>
    </source>
</evidence>
<dbReference type="InterPro" id="IPR042098">
    <property type="entry name" value="TauD-like_sf"/>
</dbReference>
<evidence type="ECO:0000259" key="9">
    <source>
        <dbReference type="Pfam" id="PF06155"/>
    </source>
</evidence>
<dbReference type="Pfam" id="PF02668">
    <property type="entry name" value="TauD"/>
    <property type="match status" value="1"/>
</dbReference>
<dbReference type="CDD" id="cd00250">
    <property type="entry name" value="CAS_like"/>
    <property type="match status" value="1"/>
</dbReference>
<evidence type="ECO:0000259" key="8">
    <source>
        <dbReference type="Pfam" id="PF02668"/>
    </source>
</evidence>
<dbReference type="InterPro" id="IPR003819">
    <property type="entry name" value="TauD/TfdA-like"/>
</dbReference>
<dbReference type="InterPro" id="IPR038492">
    <property type="entry name" value="GBBH-like_N_sf"/>
</dbReference>
<dbReference type="VEuPathDB" id="FungiDB:BTJ68_10263"/>
<reference evidence="10 11" key="1">
    <citation type="journal article" date="2018" name="BMC Genomics">
        <title>Genomic evidence for intraspecific hybridization in a clonal and extremely halotolerant yeast.</title>
        <authorList>
            <person name="Gostincar C."/>
            <person name="Stajich J.E."/>
            <person name="Zupancic J."/>
            <person name="Zalar P."/>
            <person name="Gunde-Cimerman N."/>
        </authorList>
    </citation>
    <scope>NUCLEOTIDE SEQUENCE [LARGE SCALE GENOMIC DNA]</scope>
    <source>
        <strain evidence="10 11">EXF-171</strain>
    </source>
</reference>
<dbReference type="PANTHER" id="PTHR10696">
    <property type="entry name" value="GAMMA-BUTYROBETAINE HYDROXYLASE-RELATED"/>
    <property type="match status" value="1"/>
</dbReference>
<evidence type="ECO:0000256" key="2">
    <source>
        <dbReference type="ARBA" id="ARBA00008654"/>
    </source>
</evidence>
<gene>
    <name evidence="10" type="ORF">D0862_06041</name>
</gene>
<dbReference type="InterPro" id="IPR010376">
    <property type="entry name" value="GBBH-like_N"/>
</dbReference>
<evidence type="ECO:0008006" key="12">
    <source>
        <dbReference type="Google" id="ProtNLM"/>
    </source>
</evidence>
<feature type="domain" description="Gamma-butyrobetaine hydroxylase-like N-terminal" evidence="9">
    <location>
        <begin position="79"/>
        <end position="146"/>
    </location>
</feature>
<protein>
    <recommendedName>
        <fullName evidence="12">TauD/TfdA-like domain-containing protein</fullName>
    </recommendedName>
</protein>
<evidence type="ECO:0000313" key="10">
    <source>
        <dbReference type="EMBL" id="RMZ02427.1"/>
    </source>
</evidence>
<evidence type="ECO:0000256" key="1">
    <source>
        <dbReference type="ARBA" id="ARBA00001954"/>
    </source>
</evidence>
<dbReference type="Gene3D" id="3.60.130.10">
    <property type="entry name" value="Clavaminate synthase-like"/>
    <property type="match status" value="1"/>
</dbReference>
<feature type="domain" description="TauD/TfdA-like" evidence="8">
    <location>
        <begin position="197"/>
        <end position="490"/>
    </location>
</feature>
<proteinExistence type="inferred from homology"/>
<dbReference type="GO" id="GO:0005739">
    <property type="term" value="C:mitochondrion"/>
    <property type="evidence" value="ECO:0007669"/>
    <property type="project" value="TreeGrafter"/>
</dbReference>
<keyword evidence="6" id="KW-0408">Iron</keyword>
<dbReference type="EMBL" id="QWIQ01000167">
    <property type="protein sequence ID" value="RMZ02427.1"/>
    <property type="molecule type" value="Genomic_DNA"/>
</dbReference>
<evidence type="ECO:0000256" key="5">
    <source>
        <dbReference type="ARBA" id="ARBA00023002"/>
    </source>
</evidence>